<dbReference type="PANTHER" id="PTHR10724">
    <property type="entry name" value="30S RIBOSOMAL PROTEIN S1"/>
    <property type="match status" value="1"/>
</dbReference>
<proteinExistence type="inferred from homology"/>
<dbReference type="PANTHER" id="PTHR10724:SF7">
    <property type="entry name" value="SMALL RIBOSOMAL SUBUNIT PROTEIN BS1C"/>
    <property type="match status" value="1"/>
</dbReference>
<dbReference type="Pfam" id="PF00575">
    <property type="entry name" value="S1"/>
    <property type="match status" value="2"/>
</dbReference>
<dbReference type="Gene3D" id="2.40.50.140">
    <property type="entry name" value="Nucleic acid-binding proteins"/>
    <property type="match status" value="2"/>
</dbReference>
<gene>
    <name evidence="5" type="ordered locus">Caur_2961</name>
</gene>
<dbReference type="GO" id="GO:0022627">
    <property type="term" value="C:cytosolic small ribosomal subunit"/>
    <property type="evidence" value="ECO:0000318"/>
    <property type="project" value="GO_Central"/>
</dbReference>
<dbReference type="SUPFAM" id="SSF48371">
    <property type="entry name" value="ARM repeat"/>
    <property type="match status" value="1"/>
</dbReference>
<feature type="domain" description="S1 motif" evidence="4">
    <location>
        <begin position="387"/>
        <end position="455"/>
    </location>
</feature>
<dbReference type="InterPro" id="IPR011989">
    <property type="entry name" value="ARM-like"/>
</dbReference>
<name>A9WG06_CHLAA</name>
<evidence type="ECO:0000256" key="2">
    <source>
        <dbReference type="ARBA" id="ARBA00022980"/>
    </source>
</evidence>
<dbReference type="GO" id="GO:0006412">
    <property type="term" value="P:translation"/>
    <property type="evidence" value="ECO:0000318"/>
    <property type="project" value="GO_Central"/>
</dbReference>
<keyword evidence="3" id="KW-0687">Ribonucleoprotein</keyword>
<dbReference type="Pfam" id="PF13646">
    <property type="entry name" value="HEAT_2"/>
    <property type="match status" value="1"/>
</dbReference>
<reference evidence="6" key="1">
    <citation type="journal article" date="2011" name="BMC Genomics">
        <title>Complete genome sequence of the filamentous anoxygenic phototrophic bacterium Chloroflexus aurantiacus.</title>
        <authorList>
            <person name="Tang K.H."/>
            <person name="Barry K."/>
            <person name="Chertkov O."/>
            <person name="Dalin E."/>
            <person name="Han C.S."/>
            <person name="Hauser L.J."/>
            <person name="Honchak B.M."/>
            <person name="Karbach L.E."/>
            <person name="Land M.L."/>
            <person name="Lapidus A."/>
            <person name="Larimer F.W."/>
            <person name="Mikhailova N."/>
            <person name="Pitluck S."/>
            <person name="Pierson B.K."/>
            <person name="Blankenship R.E."/>
        </authorList>
    </citation>
    <scope>NUCLEOTIDE SEQUENCE [LARGE SCALE GENOMIC DNA]</scope>
    <source>
        <strain evidence="6">ATCC 29366 / DSM 635 / J-10-fl</strain>
    </source>
</reference>
<dbReference type="STRING" id="324602.Caur_2961"/>
<dbReference type="InterPro" id="IPR012340">
    <property type="entry name" value="NA-bd_OB-fold"/>
</dbReference>
<accession>A9WG06</accession>
<dbReference type="PATRIC" id="fig|324602.8.peg.3359"/>
<dbReference type="SMART" id="SM00567">
    <property type="entry name" value="EZ_HEAT"/>
    <property type="match status" value="5"/>
</dbReference>
<evidence type="ECO:0000256" key="3">
    <source>
        <dbReference type="ARBA" id="ARBA00023274"/>
    </source>
</evidence>
<dbReference type="eggNOG" id="COG0539">
    <property type="taxonomic scope" value="Bacteria"/>
</dbReference>
<dbReference type="KEGG" id="cau:Caur_2961"/>
<sequence length="554" mass="60983">MTDLDDYEGDPYRDRDRLSELLTDQLEELARAIHSPDQLARARAASRLVTLDVDPELALPALHHRRAMVREVAAEAIGYSSKPLSPTVIDALLSAIDDPKPFVAAAAIRTLGRRQVALAHAQIAACLDDPEPPIVAAAITALARLGDHTLTVTLPEFLNRQHLIIRIAAAEAAGILRSVNAVPGLLRLLEDCIDAWHERQQHIPSRAASVAMQALARLQARAAIPLLVEIARYVVGLRTLAVRTLIQLQAIEAAPALLPLLNEEGRHLLNEVIRFFHMTGYRAAAPELRAFLERAVVRHRPLIKKVLNILVEWQDKEALPIISNLATNDQSAEVRAYAAQCAVLLQSQSASPASSFNNGIVPETVLSETYNERIRQRRQRLAGLTIGQIVNGSVLRVLRYGAVIELGGIEGFVHVGEIDWRWIGDARHALHPGQEIQAVITGIDEQRLRANLSMRRVHPDPWLAVAQQLNAGMQVQGTVAGITDFGIFIELLPGVQGLAHISQIPPDQQPLKQAFSLGRRVQTTILSIDHERRRIALSLYTKLQQKPCSVNAAR</sequence>
<evidence type="ECO:0000259" key="4">
    <source>
        <dbReference type="PROSITE" id="PS50126"/>
    </source>
</evidence>
<dbReference type="Proteomes" id="UP000002008">
    <property type="component" value="Chromosome"/>
</dbReference>
<dbReference type="AlphaFoldDB" id="A9WG06"/>
<dbReference type="InterPro" id="IPR003029">
    <property type="entry name" value="S1_domain"/>
</dbReference>
<keyword evidence="6" id="KW-1185">Reference proteome</keyword>
<dbReference type="HOGENOM" id="CLU_504988_0_0_0"/>
<dbReference type="GO" id="GO:0003735">
    <property type="term" value="F:structural constituent of ribosome"/>
    <property type="evidence" value="ECO:0000318"/>
    <property type="project" value="GO_Central"/>
</dbReference>
<dbReference type="eggNOG" id="COG1413">
    <property type="taxonomic scope" value="Bacteria"/>
</dbReference>
<dbReference type="PROSITE" id="PS50126">
    <property type="entry name" value="S1"/>
    <property type="match status" value="2"/>
</dbReference>
<evidence type="ECO:0000256" key="1">
    <source>
        <dbReference type="ARBA" id="ARBA00006767"/>
    </source>
</evidence>
<protein>
    <submittedName>
        <fullName evidence="5">RNA binding S1 domain protein</fullName>
    </submittedName>
</protein>
<dbReference type="Gene3D" id="1.25.10.10">
    <property type="entry name" value="Leucine-rich Repeat Variant"/>
    <property type="match status" value="3"/>
</dbReference>
<feature type="domain" description="S1 motif" evidence="4">
    <location>
        <begin position="472"/>
        <end position="540"/>
    </location>
</feature>
<comment type="similarity">
    <text evidence="1">Belongs to the bacterial ribosomal protein bS1 family.</text>
</comment>
<keyword evidence="2" id="KW-0689">Ribosomal protein</keyword>
<dbReference type="GO" id="GO:0003729">
    <property type="term" value="F:mRNA binding"/>
    <property type="evidence" value="ECO:0000318"/>
    <property type="project" value="GO_Central"/>
</dbReference>
<dbReference type="InterPro" id="IPR050437">
    <property type="entry name" value="Ribos_protein_bS1-like"/>
</dbReference>
<evidence type="ECO:0000313" key="5">
    <source>
        <dbReference type="EMBL" id="ABY36160.1"/>
    </source>
</evidence>
<dbReference type="SUPFAM" id="SSF50249">
    <property type="entry name" value="Nucleic acid-binding proteins"/>
    <property type="match status" value="2"/>
</dbReference>
<dbReference type="InterPro" id="IPR016024">
    <property type="entry name" value="ARM-type_fold"/>
</dbReference>
<evidence type="ECO:0000313" key="6">
    <source>
        <dbReference type="Proteomes" id="UP000002008"/>
    </source>
</evidence>
<dbReference type="RefSeq" id="WP_012258813.1">
    <property type="nucleotide sequence ID" value="NC_010175.1"/>
</dbReference>
<dbReference type="InterPro" id="IPR004155">
    <property type="entry name" value="PBS_lyase_HEAT"/>
</dbReference>
<dbReference type="EnsemblBacteria" id="ABY36160">
    <property type="protein sequence ID" value="ABY36160"/>
    <property type="gene ID" value="Caur_2961"/>
</dbReference>
<organism evidence="5 6">
    <name type="scientific">Chloroflexus aurantiacus (strain ATCC 29366 / DSM 635 / J-10-fl)</name>
    <dbReference type="NCBI Taxonomy" id="324602"/>
    <lineage>
        <taxon>Bacteria</taxon>
        <taxon>Bacillati</taxon>
        <taxon>Chloroflexota</taxon>
        <taxon>Chloroflexia</taxon>
        <taxon>Chloroflexales</taxon>
        <taxon>Chloroflexineae</taxon>
        <taxon>Chloroflexaceae</taxon>
        <taxon>Chloroflexus</taxon>
    </lineage>
</organism>
<dbReference type="InParanoid" id="A9WG06"/>
<dbReference type="SMART" id="SM00316">
    <property type="entry name" value="S1"/>
    <property type="match status" value="2"/>
</dbReference>
<dbReference type="EMBL" id="CP000909">
    <property type="protein sequence ID" value="ABY36160.1"/>
    <property type="molecule type" value="Genomic_DNA"/>
</dbReference>